<dbReference type="EMBL" id="RIBY02000546">
    <property type="protein sequence ID" value="KAH9841178.1"/>
    <property type="molecule type" value="Genomic_DNA"/>
</dbReference>
<organism evidence="2 3">
    <name type="scientific">Teratosphaeria destructans</name>
    <dbReference type="NCBI Taxonomy" id="418781"/>
    <lineage>
        <taxon>Eukaryota</taxon>
        <taxon>Fungi</taxon>
        <taxon>Dikarya</taxon>
        <taxon>Ascomycota</taxon>
        <taxon>Pezizomycotina</taxon>
        <taxon>Dothideomycetes</taxon>
        <taxon>Dothideomycetidae</taxon>
        <taxon>Mycosphaerellales</taxon>
        <taxon>Teratosphaeriaceae</taxon>
        <taxon>Teratosphaeria</taxon>
    </lineage>
</organism>
<reference evidence="2 3" key="1">
    <citation type="journal article" date="2018" name="IMA Fungus">
        <title>IMA Genome-F 10: Nine draft genome sequences of Claviceps purpurea s.lat., including C. arundinis, C. humidiphila, and C. cf. spartinae, pseudomolecules for the pitch canker pathogen Fusarium circinatum, draft genome of Davidsoniella eucalypti, Grosmannia galeiformis, Quambalaria eucalypti, and Teratosphaeria destructans.</title>
        <authorList>
            <person name="Wingfield B.D."/>
            <person name="Liu M."/>
            <person name="Nguyen H.D."/>
            <person name="Lane F.A."/>
            <person name="Morgan S.W."/>
            <person name="De Vos L."/>
            <person name="Wilken P.M."/>
            <person name="Duong T.A."/>
            <person name="Aylward J."/>
            <person name="Coetzee M.P."/>
            <person name="Dadej K."/>
            <person name="De Beer Z.W."/>
            <person name="Findlay W."/>
            <person name="Havenga M."/>
            <person name="Kolarik M."/>
            <person name="Menzies J.G."/>
            <person name="Naidoo K."/>
            <person name="Pochopski O."/>
            <person name="Shoukouhi P."/>
            <person name="Santana Q.C."/>
            <person name="Seifert K.A."/>
            <person name="Soal N."/>
            <person name="Steenkamp E.T."/>
            <person name="Tatham C.T."/>
            <person name="van der Nest M.A."/>
            <person name="Wingfield M.J."/>
        </authorList>
    </citation>
    <scope>NUCLEOTIDE SEQUENCE [LARGE SCALE GENOMIC DNA]</scope>
    <source>
        <strain evidence="2">CMW44962</strain>
    </source>
</reference>
<evidence type="ECO:0000256" key="1">
    <source>
        <dbReference type="SAM" id="MobiDB-lite"/>
    </source>
</evidence>
<gene>
    <name evidence="2" type="ORF">Tdes44962_MAKER07899</name>
</gene>
<comment type="caution">
    <text evidence="2">The sequence shown here is derived from an EMBL/GenBank/DDBJ whole genome shotgun (WGS) entry which is preliminary data.</text>
</comment>
<sequence length="62" mass="6994">MVVHGAVLYLLRRWNDIDVHRSESHGVGDASSYSDERRGSGSRVSELLCYGFNEGQRPPVFQ</sequence>
<protein>
    <submittedName>
        <fullName evidence="2">Uncharacterized protein</fullName>
    </submittedName>
</protein>
<proteinExistence type="predicted"/>
<feature type="region of interest" description="Disordered" evidence="1">
    <location>
        <begin position="22"/>
        <end position="42"/>
    </location>
</feature>
<dbReference type="AlphaFoldDB" id="A0A9W7SY39"/>
<evidence type="ECO:0000313" key="3">
    <source>
        <dbReference type="Proteomes" id="UP001138500"/>
    </source>
</evidence>
<evidence type="ECO:0000313" key="2">
    <source>
        <dbReference type="EMBL" id="KAH9841178.1"/>
    </source>
</evidence>
<accession>A0A9W7SY39</accession>
<reference evidence="2 3" key="2">
    <citation type="journal article" date="2021" name="Curr. Genet.">
        <title>Genetic response to nitrogen starvation in the aggressive Eucalyptus foliar pathogen Teratosphaeria destructans.</title>
        <authorList>
            <person name="Havenga M."/>
            <person name="Wingfield B.D."/>
            <person name="Wingfield M.J."/>
            <person name="Dreyer L.L."/>
            <person name="Roets F."/>
            <person name="Aylward J."/>
        </authorList>
    </citation>
    <scope>NUCLEOTIDE SEQUENCE [LARGE SCALE GENOMIC DNA]</scope>
    <source>
        <strain evidence="2">CMW44962</strain>
    </source>
</reference>
<name>A0A9W7SY39_9PEZI</name>
<keyword evidence="3" id="KW-1185">Reference proteome</keyword>
<dbReference type="Proteomes" id="UP001138500">
    <property type="component" value="Unassembled WGS sequence"/>
</dbReference>